<protein>
    <submittedName>
        <fullName evidence="1">Uncharacterized protein</fullName>
    </submittedName>
</protein>
<sequence length="81" mass="9268">MARRVLLVGIVEEICDETFHVDRRERAQPGNGCKESLCLCWECALPSSVIITSLTLYFPSLAIYETFARLSHTNQDKMINY</sequence>
<dbReference type="AlphaFoldDB" id="A0A396ISE9"/>
<accession>A0A396ISE9</accession>
<gene>
    <name evidence="1" type="ORF">MtrunA17_Chr3g0102471</name>
</gene>
<dbReference type="Gramene" id="rna15602">
    <property type="protein sequence ID" value="RHN67413.1"/>
    <property type="gene ID" value="gene15602"/>
</dbReference>
<organism evidence="1">
    <name type="scientific">Medicago truncatula</name>
    <name type="common">Barrel medic</name>
    <name type="synonym">Medicago tribuloides</name>
    <dbReference type="NCBI Taxonomy" id="3880"/>
    <lineage>
        <taxon>Eukaryota</taxon>
        <taxon>Viridiplantae</taxon>
        <taxon>Streptophyta</taxon>
        <taxon>Embryophyta</taxon>
        <taxon>Tracheophyta</taxon>
        <taxon>Spermatophyta</taxon>
        <taxon>Magnoliopsida</taxon>
        <taxon>eudicotyledons</taxon>
        <taxon>Gunneridae</taxon>
        <taxon>Pentapetalae</taxon>
        <taxon>rosids</taxon>
        <taxon>fabids</taxon>
        <taxon>Fabales</taxon>
        <taxon>Fabaceae</taxon>
        <taxon>Papilionoideae</taxon>
        <taxon>50 kb inversion clade</taxon>
        <taxon>NPAAA clade</taxon>
        <taxon>Hologalegina</taxon>
        <taxon>IRL clade</taxon>
        <taxon>Trifolieae</taxon>
        <taxon>Medicago</taxon>
    </lineage>
</organism>
<proteinExistence type="predicted"/>
<name>A0A396ISE9_MEDTR</name>
<evidence type="ECO:0000313" key="1">
    <source>
        <dbReference type="EMBL" id="RHN67413.1"/>
    </source>
</evidence>
<dbReference type="EMBL" id="PSQE01000003">
    <property type="protein sequence ID" value="RHN67413.1"/>
    <property type="molecule type" value="Genomic_DNA"/>
</dbReference>
<comment type="caution">
    <text evidence="1">The sequence shown here is derived from an EMBL/GenBank/DDBJ whole genome shotgun (WGS) entry which is preliminary data.</text>
</comment>
<reference evidence="1" key="1">
    <citation type="journal article" date="2018" name="Nat. Plants">
        <title>Whole-genome landscape of Medicago truncatula symbiotic genes.</title>
        <authorList>
            <person name="Pecrix Y."/>
            <person name="Gamas P."/>
            <person name="Carrere S."/>
        </authorList>
    </citation>
    <scope>NUCLEOTIDE SEQUENCE</scope>
    <source>
        <tissue evidence="1">Leaves</tissue>
    </source>
</reference>
<dbReference type="Proteomes" id="UP000265566">
    <property type="component" value="Chromosome 3"/>
</dbReference>